<keyword evidence="1 2" id="KW-0238">DNA-binding</keyword>
<dbReference type="Pfam" id="PF00440">
    <property type="entry name" value="TetR_N"/>
    <property type="match status" value="1"/>
</dbReference>
<feature type="DNA-binding region" description="H-T-H motif" evidence="2">
    <location>
        <begin position="30"/>
        <end position="49"/>
    </location>
</feature>
<gene>
    <name evidence="4" type="ORF">Lac1_18360</name>
</gene>
<dbReference type="InterPro" id="IPR050624">
    <property type="entry name" value="HTH-type_Tx_Regulator"/>
</dbReference>
<dbReference type="InterPro" id="IPR001647">
    <property type="entry name" value="HTH_TetR"/>
</dbReference>
<evidence type="ECO:0000313" key="5">
    <source>
        <dbReference type="Proteomes" id="UP001305815"/>
    </source>
</evidence>
<dbReference type="PANTHER" id="PTHR43479:SF7">
    <property type="entry name" value="TETR-FAMILY TRANSCRIPTIONAL REGULATOR"/>
    <property type="match status" value="1"/>
</dbReference>
<protein>
    <submittedName>
        <fullName evidence="4">TetR family transcriptional regulator</fullName>
    </submittedName>
</protein>
<evidence type="ECO:0000313" key="4">
    <source>
        <dbReference type="EMBL" id="BDZ77653.1"/>
    </source>
</evidence>
<reference evidence="5" key="1">
    <citation type="journal article" date="2023" name="Int. J. Syst. Evol. Microbiol.">
        <title>Claveliimonas bilis gen. nov., sp. nov., deoxycholic acid-producing bacteria isolated from human faeces, and reclassification of Sellimonas monacensis Zenner et al. 2021 as Claveliimonas monacensis comb. nov.</title>
        <authorList>
            <person name="Hisatomi A."/>
            <person name="Kastawa N.W.E.P.G."/>
            <person name="Song I."/>
            <person name="Ohkuma M."/>
            <person name="Fukiya S."/>
            <person name="Sakamoto M."/>
        </authorList>
    </citation>
    <scope>NUCLEOTIDE SEQUENCE [LARGE SCALE GENOMIC DNA]</scope>
    <source>
        <strain evidence="5">12BBH14</strain>
    </source>
</reference>
<evidence type="ECO:0000259" key="3">
    <source>
        <dbReference type="PROSITE" id="PS50977"/>
    </source>
</evidence>
<evidence type="ECO:0000256" key="1">
    <source>
        <dbReference type="ARBA" id="ARBA00023125"/>
    </source>
</evidence>
<organism evidence="4 5">
    <name type="scientific">Claveliimonas bilis</name>
    <dbReference type="NCBI Taxonomy" id="3028070"/>
    <lineage>
        <taxon>Bacteria</taxon>
        <taxon>Bacillati</taxon>
        <taxon>Bacillota</taxon>
        <taxon>Clostridia</taxon>
        <taxon>Lachnospirales</taxon>
        <taxon>Lachnospiraceae</taxon>
        <taxon>Claveliimonas</taxon>
    </lineage>
</organism>
<dbReference type="EMBL" id="AP027742">
    <property type="protein sequence ID" value="BDZ77653.1"/>
    <property type="molecule type" value="Genomic_DNA"/>
</dbReference>
<name>A0ABM8I8T1_9FIRM</name>
<accession>A0ABM8I8T1</accession>
<keyword evidence="5" id="KW-1185">Reference proteome</keyword>
<proteinExistence type="predicted"/>
<sequence length="194" mass="22706">MEDKRITKTKKNLKYTLVDMLAEQPFEKITITELCSRTEISRITFYSHYSDKYALVDEMFQDMIVLGTKEYEKKQNETNPDRNEIKSYCNILDSILDIYYGNFDFFRHTAPDKNPYLAFALYSIILETVEGHTRRMESRTPLKYSAKKIAGFLCYGMIGFINESHEEKVPVEQIREEARELLVGVLGSKALIRL</sequence>
<feature type="domain" description="HTH tetR-type" evidence="3">
    <location>
        <begin position="7"/>
        <end position="67"/>
    </location>
</feature>
<dbReference type="PROSITE" id="PS50977">
    <property type="entry name" value="HTH_TETR_2"/>
    <property type="match status" value="1"/>
</dbReference>
<dbReference type="RefSeq" id="WP_230106032.1">
    <property type="nucleotide sequence ID" value="NZ_AP024845.1"/>
</dbReference>
<dbReference type="PANTHER" id="PTHR43479">
    <property type="entry name" value="ACREF/ENVCD OPERON REPRESSOR-RELATED"/>
    <property type="match status" value="1"/>
</dbReference>
<dbReference type="Proteomes" id="UP001305815">
    <property type="component" value="Chromosome"/>
</dbReference>
<evidence type="ECO:0000256" key="2">
    <source>
        <dbReference type="PROSITE-ProRule" id="PRU00335"/>
    </source>
</evidence>